<evidence type="ECO:0000256" key="1">
    <source>
        <dbReference type="SAM" id="Coils"/>
    </source>
</evidence>
<evidence type="ECO:0000313" key="4">
    <source>
        <dbReference type="EMBL" id="EXC15979.1"/>
    </source>
</evidence>
<protein>
    <recommendedName>
        <fullName evidence="3">C2 NT-type domain-containing protein</fullName>
    </recommendedName>
</protein>
<dbReference type="Gene3D" id="1.10.287.1490">
    <property type="match status" value="1"/>
</dbReference>
<dbReference type="Pfam" id="PF10358">
    <property type="entry name" value="NT-C2"/>
    <property type="match status" value="1"/>
</dbReference>
<feature type="domain" description="C2 NT-type" evidence="3">
    <location>
        <begin position="3"/>
        <end position="138"/>
    </location>
</feature>
<feature type="compositionally biased region" description="Basic and acidic residues" evidence="2">
    <location>
        <begin position="269"/>
        <end position="280"/>
    </location>
</feature>
<reference evidence="5" key="1">
    <citation type="submission" date="2013-01" db="EMBL/GenBank/DDBJ databases">
        <title>Draft Genome Sequence of a Mulberry Tree, Morus notabilis C.K. Schneid.</title>
        <authorList>
            <person name="He N."/>
            <person name="Zhao S."/>
        </authorList>
    </citation>
    <scope>NUCLEOTIDE SEQUENCE</scope>
</reference>
<proteinExistence type="predicted"/>
<dbReference type="AlphaFoldDB" id="W9RWZ3"/>
<organism evidence="4 5">
    <name type="scientific">Morus notabilis</name>
    <dbReference type="NCBI Taxonomy" id="981085"/>
    <lineage>
        <taxon>Eukaryota</taxon>
        <taxon>Viridiplantae</taxon>
        <taxon>Streptophyta</taxon>
        <taxon>Embryophyta</taxon>
        <taxon>Tracheophyta</taxon>
        <taxon>Spermatophyta</taxon>
        <taxon>Magnoliopsida</taxon>
        <taxon>eudicotyledons</taxon>
        <taxon>Gunneridae</taxon>
        <taxon>Pentapetalae</taxon>
        <taxon>rosids</taxon>
        <taxon>fabids</taxon>
        <taxon>Rosales</taxon>
        <taxon>Moraceae</taxon>
        <taxon>Moreae</taxon>
        <taxon>Morus</taxon>
    </lineage>
</organism>
<name>W9RWZ3_9ROSA</name>
<feature type="region of interest" description="Disordered" evidence="2">
    <location>
        <begin position="254"/>
        <end position="280"/>
    </location>
</feature>
<dbReference type="InterPro" id="IPR019448">
    <property type="entry name" value="NT-C2"/>
</dbReference>
<dbReference type="STRING" id="981085.W9RWZ3"/>
<dbReference type="Proteomes" id="UP000030645">
    <property type="component" value="Unassembled WGS sequence"/>
</dbReference>
<gene>
    <name evidence="4" type="ORF">L484_015782</name>
</gene>
<dbReference type="EMBL" id="KE345785">
    <property type="protein sequence ID" value="EXC15979.1"/>
    <property type="molecule type" value="Genomic_DNA"/>
</dbReference>
<dbReference type="eggNOG" id="ENOG502QRZ5">
    <property type="taxonomic scope" value="Eukaryota"/>
</dbReference>
<evidence type="ECO:0000256" key="2">
    <source>
        <dbReference type="SAM" id="MobiDB-lite"/>
    </source>
</evidence>
<keyword evidence="5" id="KW-1185">Reference proteome</keyword>
<dbReference type="PANTHER" id="PTHR34452:SF14">
    <property type="entry name" value="MYOSIN HEAVY CHAIN, MUSCLE"/>
    <property type="match status" value="1"/>
</dbReference>
<sequence length="853" mass="98395">MFKSWNKKNKIKAVFKLQFHVTQVPKLKKPAVMISLVPEDVGKPSVKLEKVAVQDGTCTWENPVYEPVKLIMETKTGKINEKIYHFIVSTGSSKSGYLGEASIDFADFAAETEPFTVSLPLKFANSGAVLHTCHDSLTYAAFLRQVTIQRMLGADDGREENGAPMLLKNGSLESQDGTWGTDENNGSFSEDGNILLQKEEYENYHEMTTVEQDAANFLSPFKTKPMLQKGAADASVTNNKIQNRRKLNWSVDSASDDSLLESPSSLEDNNPRERLREASDDSTIKLQNEITILMRQAELSELEIQSLRRHIEKETKQGQNLSRQISSLKEERDQFKLDCEQLRSLQKTTDETEAPKKLQAAIKDLRAQLEAIREELNQEKKLSDNLQLQLQETQDSNSELILVVKDLEDLVERKNNEISDLKRKVENAKTAYQQSQEEYAKRQNEAEEVELLEAKIRGLHSEIETYMEEMEKQNMRIKQITLNYDLLKQDNFDMSLKLKRNQDEQMKRENECADYIATINELESQVERLEETIKKQAREFAEALISINELEGQVKALEKELEQQAKGFEDDMNAIKRAKVEQEQRAIQAEEALKSTRLNNTIKAERLQEEFRSFSLEMSLKVDENEKQATQAETEASELRLQNRILEGKLLKATKELELFKDQEKVKLQELVNKIDLKDKEIGHVSLELNNKSQQLKSAQKHKEEKHEAFLTELQMLRAEIERLNKEKSNVVEEEDEKVRLRDETERMKKAVFEKERLTQRLNKEKENLEAKFALAKQGARKEFKNSHASEQCNMSDLLTEVASLSEKNKSMEKELKEMEGRYSEISLRFAEVEGERQQLVMTVRNLKNGKKN</sequence>
<accession>W9RWZ3</accession>
<feature type="coiled-coil region" evidence="1">
    <location>
        <begin position="297"/>
        <end position="829"/>
    </location>
</feature>
<keyword evidence="1" id="KW-0175">Coiled coil</keyword>
<evidence type="ECO:0000313" key="5">
    <source>
        <dbReference type="Proteomes" id="UP000030645"/>
    </source>
</evidence>
<evidence type="ECO:0000259" key="3">
    <source>
        <dbReference type="PROSITE" id="PS51840"/>
    </source>
</evidence>
<dbReference type="PROSITE" id="PS51840">
    <property type="entry name" value="C2_NT"/>
    <property type="match status" value="1"/>
</dbReference>
<feature type="region of interest" description="Disordered" evidence="2">
    <location>
        <begin position="159"/>
        <end position="190"/>
    </location>
</feature>
<dbReference type="PANTHER" id="PTHR34452">
    <property type="entry name" value="MYOSIN HEAVY CHAIN-RELATED PROTEIN"/>
    <property type="match status" value="1"/>
</dbReference>
<feature type="compositionally biased region" description="Polar residues" evidence="2">
    <location>
        <begin position="171"/>
        <end position="190"/>
    </location>
</feature>